<dbReference type="Proteomes" id="UP000287651">
    <property type="component" value="Unassembled WGS sequence"/>
</dbReference>
<gene>
    <name evidence="1" type="ORF">B296_00058761</name>
</gene>
<name>A0A426XKN6_ENSVE</name>
<comment type="caution">
    <text evidence="1">The sequence shown here is derived from an EMBL/GenBank/DDBJ whole genome shotgun (WGS) entry which is preliminary data.</text>
</comment>
<reference evidence="1 2" key="1">
    <citation type="journal article" date="2014" name="Agronomy (Basel)">
        <title>A Draft Genome Sequence for Ensete ventricosum, the Drought-Tolerant Tree Against Hunger.</title>
        <authorList>
            <person name="Harrison J."/>
            <person name="Moore K.A."/>
            <person name="Paszkiewicz K."/>
            <person name="Jones T."/>
            <person name="Grant M."/>
            <person name="Ambacheew D."/>
            <person name="Muzemil S."/>
            <person name="Studholme D.J."/>
        </authorList>
    </citation>
    <scope>NUCLEOTIDE SEQUENCE [LARGE SCALE GENOMIC DNA]</scope>
</reference>
<organism evidence="1 2">
    <name type="scientific">Ensete ventricosum</name>
    <name type="common">Abyssinian banana</name>
    <name type="synonym">Musa ensete</name>
    <dbReference type="NCBI Taxonomy" id="4639"/>
    <lineage>
        <taxon>Eukaryota</taxon>
        <taxon>Viridiplantae</taxon>
        <taxon>Streptophyta</taxon>
        <taxon>Embryophyta</taxon>
        <taxon>Tracheophyta</taxon>
        <taxon>Spermatophyta</taxon>
        <taxon>Magnoliopsida</taxon>
        <taxon>Liliopsida</taxon>
        <taxon>Zingiberales</taxon>
        <taxon>Musaceae</taxon>
        <taxon>Ensete</taxon>
    </lineage>
</organism>
<sequence>MLLVGLFALGHMSRHDRSSQVRPTFESSPIRFLVRSPILNTYKKIIPGDGDPSRLGPYDGQVSMLNTLFGYGGRVFR</sequence>
<dbReference type="EMBL" id="AMZH03019703">
    <property type="protein sequence ID" value="RRT40015.1"/>
    <property type="molecule type" value="Genomic_DNA"/>
</dbReference>
<evidence type="ECO:0000313" key="1">
    <source>
        <dbReference type="EMBL" id="RRT40015.1"/>
    </source>
</evidence>
<protein>
    <submittedName>
        <fullName evidence="1">Uncharacterized protein</fullName>
    </submittedName>
</protein>
<evidence type="ECO:0000313" key="2">
    <source>
        <dbReference type="Proteomes" id="UP000287651"/>
    </source>
</evidence>
<dbReference type="AlphaFoldDB" id="A0A426XKN6"/>
<accession>A0A426XKN6</accession>
<proteinExistence type="predicted"/>